<evidence type="ECO:0000256" key="3">
    <source>
        <dbReference type="ARBA" id="ARBA00022741"/>
    </source>
</evidence>
<dbReference type="PANTHER" id="PTHR43785:SF12">
    <property type="entry name" value="TYPE-1 GLUTAMINE SYNTHETASE 2"/>
    <property type="match status" value="1"/>
</dbReference>
<dbReference type="OrthoDB" id="9807095at2"/>
<sequence length="444" mass="48609">MEHAACPSLEQALRAATHARFFTTDIDGVCRGKTHAGEKMAELLTGGGTIASAAFGWDIADDLYTHTVAFAGLGTALGEIGLRLDPATARQLPWDEGRWALIGEHLLPDGSPLPMCPRQVLKRVLAQAADMGLDVQVGVELEWFVLREDERSIRAKGFRQLDTATASITNYSPFRVDAVAGFVNDLFRWLPPAGIPIETLHTEAGPGNLEVALRYGPALDSADRAVLFKQAVREIGRRHGLLSTFMAKWSPAYAGCGQHLHQSLWRDGRNLFHDARAPHGLSDTLRHYIAGQMHALPHLFAVYAPFINSYKRLVDGMLAPVRASWGIDSRHVACRVVPGSARSQRLETRVPGADANPYLAIAAAIASGLHGIRHRLDPEAVSANGAALPQTLEQATTTMAESALARELLGEGFVEHFVQTRQWEISRFRLAVTDWELARYMELV</sequence>
<evidence type="ECO:0000256" key="6">
    <source>
        <dbReference type="RuleBase" id="RU000384"/>
    </source>
</evidence>
<evidence type="ECO:0000256" key="2">
    <source>
        <dbReference type="ARBA" id="ARBA00022598"/>
    </source>
</evidence>
<evidence type="ECO:0000256" key="5">
    <source>
        <dbReference type="PROSITE-ProRule" id="PRU01331"/>
    </source>
</evidence>
<dbReference type="PANTHER" id="PTHR43785">
    <property type="entry name" value="GAMMA-GLUTAMYLPUTRESCINE SYNTHETASE"/>
    <property type="match status" value="1"/>
</dbReference>
<keyword evidence="9" id="KW-1185">Reference proteome</keyword>
<dbReference type="Gene3D" id="3.10.20.70">
    <property type="entry name" value="Glutamine synthetase, N-terminal domain"/>
    <property type="match status" value="1"/>
</dbReference>
<dbReference type="InterPro" id="IPR008146">
    <property type="entry name" value="Gln_synth_cat_dom"/>
</dbReference>
<dbReference type="GO" id="GO:0004356">
    <property type="term" value="F:glutamine synthetase activity"/>
    <property type="evidence" value="ECO:0007669"/>
    <property type="project" value="InterPro"/>
</dbReference>
<comment type="caution">
    <text evidence="8">The sequence shown here is derived from an EMBL/GenBank/DDBJ whole genome shotgun (WGS) entry which is preliminary data.</text>
</comment>
<dbReference type="PROSITE" id="PS51987">
    <property type="entry name" value="GS_CATALYTIC"/>
    <property type="match status" value="1"/>
</dbReference>
<reference evidence="8 9" key="1">
    <citation type="submission" date="2019-03" db="EMBL/GenBank/DDBJ databases">
        <title>Genomic Encyclopedia of Type Strains, Phase IV (KMG-IV): sequencing the most valuable type-strain genomes for metagenomic binning, comparative biology and taxonomic classification.</title>
        <authorList>
            <person name="Goeker M."/>
        </authorList>
    </citation>
    <scope>NUCLEOTIDE SEQUENCE [LARGE SCALE GENOMIC DNA]</scope>
    <source>
        <strain evidence="8 9">DSM 19605</strain>
    </source>
</reference>
<dbReference type="AlphaFoldDB" id="A0A4R6TZT2"/>
<dbReference type="InterPro" id="IPR036651">
    <property type="entry name" value="Gln_synt_N_sf"/>
</dbReference>
<protein>
    <submittedName>
        <fullName evidence="8">Glutamine synthetase</fullName>
    </submittedName>
</protein>
<keyword evidence="3" id="KW-0547">Nucleotide-binding</keyword>
<dbReference type="Proteomes" id="UP000295510">
    <property type="component" value="Unassembled WGS sequence"/>
</dbReference>
<dbReference type="Gene3D" id="3.30.590.10">
    <property type="entry name" value="Glutamine synthetase/guanido kinase, catalytic domain"/>
    <property type="match status" value="1"/>
</dbReference>
<evidence type="ECO:0000256" key="4">
    <source>
        <dbReference type="ARBA" id="ARBA00022840"/>
    </source>
</evidence>
<evidence type="ECO:0000256" key="1">
    <source>
        <dbReference type="ARBA" id="ARBA00009897"/>
    </source>
</evidence>
<dbReference type="FunFam" id="3.30.590.10:FF:000005">
    <property type="entry name" value="Probable glutamine synthetase"/>
    <property type="match status" value="1"/>
</dbReference>
<dbReference type="GO" id="GO:0006542">
    <property type="term" value="P:glutamine biosynthetic process"/>
    <property type="evidence" value="ECO:0007669"/>
    <property type="project" value="InterPro"/>
</dbReference>
<proteinExistence type="inferred from homology"/>
<organism evidence="8 9">
    <name type="scientific">Tepidicella xavieri</name>
    <dbReference type="NCBI Taxonomy" id="360241"/>
    <lineage>
        <taxon>Bacteria</taxon>
        <taxon>Pseudomonadati</taxon>
        <taxon>Pseudomonadota</taxon>
        <taxon>Betaproteobacteria</taxon>
        <taxon>Burkholderiales</taxon>
        <taxon>Tepidicella</taxon>
    </lineage>
</organism>
<evidence type="ECO:0000259" key="7">
    <source>
        <dbReference type="PROSITE" id="PS51987"/>
    </source>
</evidence>
<dbReference type="EMBL" id="SNYL01000021">
    <property type="protein sequence ID" value="TDQ38412.1"/>
    <property type="molecule type" value="Genomic_DNA"/>
</dbReference>
<dbReference type="Pfam" id="PF00120">
    <property type="entry name" value="Gln-synt_C"/>
    <property type="match status" value="1"/>
</dbReference>
<keyword evidence="2" id="KW-0436">Ligase</keyword>
<keyword evidence="4" id="KW-0067">ATP-binding</keyword>
<dbReference type="GO" id="GO:0006576">
    <property type="term" value="P:biogenic amine metabolic process"/>
    <property type="evidence" value="ECO:0007669"/>
    <property type="project" value="UniProtKB-ARBA"/>
</dbReference>
<feature type="domain" description="GS catalytic" evidence="7">
    <location>
        <begin position="117"/>
        <end position="444"/>
    </location>
</feature>
<gene>
    <name evidence="8" type="ORF">DFR43_12118</name>
</gene>
<dbReference type="SMART" id="SM01230">
    <property type="entry name" value="Gln-synt_C"/>
    <property type="match status" value="1"/>
</dbReference>
<accession>A0A4R6TZT2</accession>
<dbReference type="RefSeq" id="WP_133599320.1">
    <property type="nucleotide sequence ID" value="NZ_SNYL01000021.1"/>
</dbReference>
<dbReference type="SUPFAM" id="SSF55931">
    <property type="entry name" value="Glutamine synthetase/guanido kinase"/>
    <property type="match status" value="1"/>
</dbReference>
<evidence type="ECO:0000313" key="9">
    <source>
        <dbReference type="Proteomes" id="UP000295510"/>
    </source>
</evidence>
<evidence type="ECO:0000313" key="8">
    <source>
        <dbReference type="EMBL" id="TDQ38412.1"/>
    </source>
</evidence>
<dbReference type="GO" id="GO:0005524">
    <property type="term" value="F:ATP binding"/>
    <property type="evidence" value="ECO:0007669"/>
    <property type="project" value="UniProtKB-KW"/>
</dbReference>
<name>A0A4R6TZT2_9BURK</name>
<comment type="similarity">
    <text evidence="1 5 6">Belongs to the glutamine synthetase family.</text>
</comment>
<dbReference type="InterPro" id="IPR014746">
    <property type="entry name" value="Gln_synth/guanido_kin_cat_dom"/>
</dbReference>
<dbReference type="GO" id="GO:0042402">
    <property type="term" value="P:biogenic amine catabolic process"/>
    <property type="evidence" value="ECO:0007669"/>
    <property type="project" value="UniProtKB-ARBA"/>
</dbReference>